<accession>A0A857DDJ5</accession>
<keyword evidence="5" id="KW-1003">Cell membrane</keyword>
<evidence type="ECO:0000256" key="2">
    <source>
        <dbReference type="ARBA" id="ARBA00008417"/>
    </source>
</evidence>
<dbReference type="RefSeq" id="WP_019224886.1">
    <property type="nucleotide sequence ID" value="NZ_CP046996.1"/>
</dbReference>
<keyword evidence="6 10" id="KW-0812">Transmembrane</keyword>
<dbReference type="Proteomes" id="UP000430508">
    <property type="component" value="Chromosome"/>
</dbReference>
<evidence type="ECO:0000256" key="8">
    <source>
        <dbReference type="ARBA" id="ARBA00023136"/>
    </source>
</evidence>
<feature type="transmembrane region" description="Helical" evidence="10">
    <location>
        <begin position="232"/>
        <end position="251"/>
    </location>
</feature>
<dbReference type="PANTHER" id="PTHR43823">
    <property type="entry name" value="SPORULATION PROTEIN YKVU"/>
    <property type="match status" value="1"/>
</dbReference>
<dbReference type="Pfam" id="PF01554">
    <property type="entry name" value="MatE"/>
    <property type="match status" value="2"/>
</dbReference>
<evidence type="ECO:0000313" key="12">
    <source>
        <dbReference type="Proteomes" id="UP000430508"/>
    </source>
</evidence>
<dbReference type="InterPro" id="IPR051327">
    <property type="entry name" value="MATE_MepA_subfamily"/>
</dbReference>
<evidence type="ECO:0000256" key="10">
    <source>
        <dbReference type="SAM" id="Phobius"/>
    </source>
</evidence>
<feature type="transmembrane region" description="Helical" evidence="10">
    <location>
        <begin position="48"/>
        <end position="72"/>
    </location>
</feature>
<dbReference type="NCBIfam" id="TIGR00797">
    <property type="entry name" value="matE"/>
    <property type="match status" value="1"/>
</dbReference>
<feature type="transmembrane region" description="Helical" evidence="10">
    <location>
        <begin position="93"/>
        <end position="113"/>
    </location>
</feature>
<feature type="transmembrane region" description="Helical" evidence="10">
    <location>
        <begin position="319"/>
        <end position="337"/>
    </location>
</feature>
<keyword evidence="4" id="KW-0813">Transport</keyword>
<feature type="transmembrane region" description="Helical" evidence="10">
    <location>
        <begin position="357"/>
        <end position="377"/>
    </location>
</feature>
<proteinExistence type="inferred from homology"/>
<dbReference type="EMBL" id="CP046996">
    <property type="protein sequence ID" value="QGZ99299.1"/>
    <property type="molecule type" value="Genomic_DNA"/>
</dbReference>
<dbReference type="InterPro" id="IPR048279">
    <property type="entry name" value="MdtK-like"/>
</dbReference>
<name>A0A857DDJ5_9FIRM</name>
<feature type="transmembrane region" description="Helical" evidence="10">
    <location>
        <begin position="192"/>
        <end position="216"/>
    </location>
</feature>
<dbReference type="PANTHER" id="PTHR43823:SF3">
    <property type="entry name" value="MULTIDRUG EXPORT PROTEIN MEPA"/>
    <property type="match status" value="1"/>
</dbReference>
<organism evidence="11 12">
    <name type="scientific">Dehalobacter restrictus</name>
    <dbReference type="NCBI Taxonomy" id="55583"/>
    <lineage>
        <taxon>Bacteria</taxon>
        <taxon>Bacillati</taxon>
        <taxon>Bacillota</taxon>
        <taxon>Clostridia</taxon>
        <taxon>Eubacteriales</taxon>
        <taxon>Desulfitobacteriaceae</taxon>
        <taxon>Dehalobacter</taxon>
    </lineage>
</organism>
<feature type="transmembrane region" description="Helical" evidence="10">
    <location>
        <begin position="271"/>
        <end position="292"/>
    </location>
</feature>
<dbReference type="InterPro" id="IPR045070">
    <property type="entry name" value="MATE_MepA-like"/>
</dbReference>
<dbReference type="AlphaFoldDB" id="A0A857DDJ5"/>
<evidence type="ECO:0000256" key="3">
    <source>
        <dbReference type="ARBA" id="ARBA00022106"/>
    </source>
</evidence>
<reference evidence="11 12" key="1">
    <citation type="submission" date="2019-12" db="EMBL/GenBank/DDBJ databases">
        <title>Sequence classification of anaerobic respiratory reductive dehalogenases: First we see many, then we see few.</title>
        <authorList>
            <person name="Molenda O."/>
            <person name="Puentes Jacome L.A."/>
            <person name="Cao X."/>
            <person name="Nesbo C.L."/>
            <person name="Tang S."/>
            <person name="Morson N."/>
            <person name="Patron J."/>
            <person name="Lomheim L."/>
            <person name="Wishart D.S."/>
            <person name="Edwards E.A."/>
        </authorList>
    </citation>
    <scope>NUCLEOTIDE SEQUENCE [LARGE SCALE GENOMIC DNA]</scope>
    <source>
        <strain evidence="11 12">12DCA</strain>
    </source>
</reference>
<feature type="transmembrane region" description="Helical" evidence="10">
    <location>
        <begin position="420"/>
        <end position="438"/>
    </location>
</feature>
<evidence type="ECO:0000256" key="1">
    <source>
        <dbReference type="ARBA" id="ARBA00004651"/>
    </source>
</evidence>
<feature type="transmembrane region" description="Helical" evidence="10">
    <location>
        <begin position="398"/>
        <end position="414"/>
    </location>
</feature>
<keyword evidence="8 10" id="KW-0472">Membrane</keyword>
<feature type="transmembrane region" description="Helical" evidence="10">
    <location>
        <begin position="133"/>
        <end position="153"/>
    </location>
</feature>
<evidence type="ECO:0000256" key="7">
    <source>
        <dbReference type="ARBA" id="ARBA00022989"/>
    </source>
</evidence>
<comment type="similarity">
    <text evidence="2">Belongs to the multi antimicrobial extrusion (MATE) (TC 2.A.66.1) family. MepA subfamily.</text>
</comment>
<dbReference type="GO" id="GO:0042910">
    <property type="term" value="F:xenobiotic transmembrane transporter activity"/>
    <property type="evidence" value="ECO:0007669"/>
    <property type="project" value="InterPro"/>
</dbReference>
<evidence type="ECO:0000256" key="4">
    <source>
        <dbReference type="ARBA" id="ARBA00022448"/>
    </source>
</evidence>
<feature type="transmembrane region" description="Helical" evidence="10">
    <location>
        <begin position="165"/>
        <end position="186"/>
    </location>
</feature>
<sequence>MDKSFEFGNKSIGKLLWQFSWPAIVGMLVNALYNIVDRIFVGRGVGTLAIAATTVAFPIMLLFMALAMLVGIGATALISIRLGEQKKEEAEKIVGNALTLLIMLPLLFMAFYFSFAEQLLVFFGANQEVLPNALDFTNIIVAGSVFSTIGFGMNNFIRAEGNPRIAMLTQILGAVINGVLNYIFIFHLGLGIAGSALATVSGQFITTLWVLGYFLLGHSTLKLRLKNLKPDFPIYLAILSIGFAPFAMQLANSLQNMLLNKSVMLYGGDLALSAIGVIMSISTLFFMPIIGVSQGAQPIIGFNYGAGQFERVKAALKKAIIASTCIAVAGYLVIHFWPEQIIGLFSDNDKALTELATHVILVFFTMFPLIGFQIICSSYFQAVGKPLQSSVLSLSRQVLLYIPLLLVLPHFWGIEGVWRATPIADILSVLITATLITLEMKRLSKNQPAVSVG</sequence>
<evidence type="ECO:0000313" key="11">
    <source>
        <dbReference type="EMBL" id="QGZ99299.1"/>
    </source>
</evidence>
<dbReference type="GO" id="GO:0015297">
    <property type="term" value="F:antiporter activity"/>
    <property type="evidence" value="ECO:0007669"/>
    <property type="project" value="InterPro"/>
</dbReference>
<dbReference type="GO" id="GO:0005886">
    <property type="term" value="C:plasma membrane"/>
    <property type="evidence" value="ECO:0007669"/>
    <property type="project" value="UniProtKB-SubCell"/>
</dbReference>
<dbReference type="PIRSF" id="PIRSF006603">
    <property type="entry name" value="DinF"/>
    <property type="match status" value="1"/>
</dbReference>
<dbReference type="GO" id="GO:0046677">
    <property type="term" value="P:response to antibiotic"/>
    <property type="evidence" value="ECO:0007669"/>
    <property type="project" value="UniProtKB-KW"/>
</dbReference>
<comment type="subcellular location">
    <subcellularLocation>
        <location evidence="1">Cell membrane</location>
        <topology evidence="1">Multi-pass membrane protein</topology>
    </subcellularLocation>
</comment>
<dbReference type="InterPro" id="IPR002528">
    <property type="entry name" value="MATE_fam"/>
</dbReference>
<gene>
    <name evidence="11" type="ORF">GQ588_00735</name>
</gene>
<evidence type="ECO:0000256" key="9">
    <source>
        <dbReference type="ARBA" id="ARBA00023251"/>
    </source>
</evidence>
<keyword evidence="9" id="KW-0046">Antibiotic resistance</keyword>
<evidence type="ECO:0000256" key="6">
    <source>
        <dbReference type="ARBA" id="ARBA00022692"/>
    </source>
</evidence>
<protein>
    <recommendedName>
        <fullName evidence="3">Multidrug export protein MepA</fullName>
    </recommendedName>
</protein>
<keyword evidence="7 10" id="KW-1133">Transmembrane helix</keyword>
<dbReference type="CDD" id="cd13143">
    <property type="entry name" value="MATE_MepA_like"/>
    <property type="match status" value="1"/>
</dbReference>
<evidence type="ECO:0000256" key="5">
    <source>
        <dbReference type="ARBA" id="ARBA00022475"/>
    </source>
</evidence>
<feature type="transmembrane region" description="Helical" evidence="10">
    <location>
        <begin position="15"/>
        <end position="36"/>
    </location>
</feature>